<organism evidence="4 5">
    <name type="scientific">Dictyobacter alpinus</name>
    <dbReference type="NCBI Taxonomy" id="2014873"/>
    <lineage>
        <taxon>Bacteria</taxon>
        <taxon>Bacillati</taxon>
        <taxon>Chloroflexota</taxon>
        <taxon>Ktedonobacteria</taxon>
        <taxon>Ktedonobacterales</taxon>
        <taxon>Dictyobacteraceae</taxon>
        <taxon>Dictyobacter</taxon>
    </lineage>
</organism>
<dbReference type="InterPro" id="IPR037120">
    <property type="entry name" value="Haem_peroxidase_sf_animal"/>
</dbReference>
<dbReference type="PROSITE" id="PS50292">
    <property type="entry name" value="PEROXIDASE_3"/>
    <property type="match status" value="1"/>
</dbReference>
<keyword evidence="5" id="KW-1185">Reference proteome</keyword>
<dbReference type="PANTHER" id="PTHR11475:SF4">
    <property type="entry name" value="CHORION PEROXIDASE"/>
    <property type="match status" value="1"/>
</dbReference>
<dbReference type="GO" id="GO:0020037">
    <property type="term" value="F:heme binding"/>
    <property type="evidence" value="ECO:0007669"/>
    <property type="project" value="InterPro"/>
</dbReference>
<sequence>MSIHSCVISPHLKSSLSPHAQDVEKSQGKYGRLFPELPALSVDEQVLLLLGRSGSVMDASTAPSPDMQDTSTDNPRIPAGFTFLGQFIAHDITADRSLLLHHARLNELRNFRRPRLDLECLYGAGPSGDPFLYDLDDADKFLLGINDSGALNDVPRNRQGRALVADPRNDVHLFISQLHLALLKFHNQVVDALRLQQVPAASIFDEARRLVRWHYQWIIVHEFLPLTVGDDLMENILEIGPQFFTPEPDEDPFIPVEFADAAYRFGHSQIRSRYLLNSRGASGQVFPDCAGTCPVDQARTLEWSYFFKIPGAALPQASKRIDAKLAHPLIELPARVVGDTDIPEQKSLAYRDLERGEALGLPSGEAIARLMDVAPLTADQIGLSAMGWEGETPLWYYLLKEAEVYTGGEAMGPVGGRIIAEVLLGLLVCDPTSYWHAPDGWSPTLPAATPQDFTMADLLRFAGVA</sequence>
<proteinExistence type="predicted"/>
<keyword evidence="4" id="KW-0560">Oxidoreductase</keyword>
<dbReference type="Pfam" id="PF03098">
    <property type="entry name" value="An_peroxidase"/>
    <property type="match status" value="1"/>
</dbReference>
<dbReference type="GO" id="GO:0006979">
    <property type="term" value="P:response to oxidative stress"/>
    <property type="evidence" value="ECO:0007669"/>
    <property type="project" value="InterPro"/>
</dbReference>
<accession>A0A402BH80</accession>
<dbReference type="PRINTS" id="PR00457">
    <property type="entry name" value="ANPEROXIDASE"/>
</dbReference>
<dbReference type="InterPro" id="IPR019791">
    <property type="entry name" value="Haem_peroxidase_animal"/>
</dbReference>
<name>A0A402BH80_9CHLR</name>
<dbReference type="CDD" id="cd09819">
    <property type="entry name" value="An_peroxidase_bacterial_1"/>
    <property type="match status" value="1"/>
</dbReference>
<dbReference type="GO" id="GO:0004601">
    <property type="term" value="F:peroxidase activity"/>
    <property type="evidence" value="ECO:0007669"/>
    <property type="project" value="UniProtKB-KW"/>
</dbReference>
<protein>
    <submittedName>
        <fullName evidence="4">Myeloperoxidase</fullName>
    </submittedName>
</protein>
<dbReference type="AlphaFoldDB" id="A0A402BH80"/>
<dbReference type="EMBL" id="BIFT01000002">
    <property type="protein sequence ID" value="GCE30607.1"/>
    <property type="molecule type" value="Genomic_DNA"/>
</dbReference>
<evidence type="ECO:0000313" key="5">
    <source>
        <dbReference type="Proteomes" id="UP000287171"/>
    </source>
</evidence>
<keyword evidence="2" id="KW-0964">Secreted</keyword>
<keyword evidence="3" id="KW-0325">Glycoprotein</keyword>
<dbReference type="GO" id="GO:0005576">
    <property type="term" value="C:extracellular region"/>
    <property type="evidence" value="ECO:0007669"/>
    <property type="project" value="UniProtKB-SubCell"/>
</dbReference>
<dbReference type="PANTHER" id="PTHR11475">
    <property type="entry name" value="OXIDASE/PEROXIDASE"/>
    <property type="match status" value="1"/>
</dbReference>
<evidence type="ECO:0000256" key="2">
    <source>
        <dbReference type="ARBA" id="ARBA00022525"/>
    </source>
</evidence>
<dbReference type="Gene3D" id="1.10.640.10">
    <property type="entry name" value="Haem peroxidase domain superfamily, animal type"/>
    <property type="match status" value="1"/>
</dbReference>
<evidence type="ECO:0000313" key="4">
    <source>
        <dbReference type="EMBL" id="GCE30607.1"/>
    </source>
</evidence>
<dbReference type="InterPro" id="IPR010255">
    <property type="entry name" value="Haem_peroxidase_sf"/>
</dbReference>
<evidence type="ECO:0000256" key="1">
    <source>
        <dbReference type="ARBA" id="ARBA00004613"/>
    </source>
</evidence>
<reference evidence="5" key="1">
    <citation type="submission" date="2018-12" db="EMBL/GenBank/DDBJ databases">
        <title>Tengunoibacter tsumagoiensis gen. nov., sp. nov., Dictyobacter kobayashii sp. nov., D. alpinus sp. nov., and D. joshuensis sp. nov. and description of Dictyobacteraceae fam. nov. within the order Ktedonobacterales isolated from Tengu-no-mugimeshi.</title>
        <authorList>
            <person name="Wang C.M."/>
            <person name="Zheng Y."/>
            <person name="Sakai Y."/>
            <person name="Toyoda A."/>
            <person name="Minakuchi Y."/>
            <person name="Abe K."/>
            <person name="Yokota A."/>
            <person name="Yabe S."/>
        </authorList>
    </citation>
    <scope>NUCLEOTIDE SEQUENCE [LARGE SCALE GENOMIC DNA]</scope>
    <source>
        <strain evidence="5">Uno16</strain>
    </source>
</reference>
<gene>
    <name evidence="4" type="ORF">KDA_60910</name>
</gene>
<dbReference type="Proteomes" id="UP000287171">
    <property type="component" value="Unassembled WGS sequence"/>
</dbReference>
<evidence type="ECO:0000256" key="3">
    <source>
        <dbReference type="ARBA" id="ARBA00023180"/>
    </source>
</evidence>
<comment type="caution">
    <text evidence="4">The sequence shown here is derived from an EMBL/GenBank/DDBJ whole genome shotgun (WGS) entry which is preliminary data.</text>
</comment>
<comment type="subcellular location">
    <subcellularLocation>
        <location evidence="1">Secreted</location>
    </subcellularLocation>
</comment>
<keyword evidence="4" id="KW-0575">Peroxidase</keyword>
<dbReference type="SUPFAM" id="SSF48113">
    <property type="entry name" value="Heme-dependent peroxidases"/>
    <property type="match status" value="1"/>
</dbReference>
<dbReference type="RefSeq" id="WP_126630674.1">
    <property type="nucleotide sequence ID" value="NZ_BIFT01000002.1"/>
</dbReference>
<dbReference type="OrthoDB" id="105077at2"/>